<evidence type="ECO:0000256" key="1">
    <source>
        <dbReference type="SAM" id="MobiDB-lite"/>
    </source>
</evidence>
<dbReference type="PANTHER" id="PTHR34753:SF1">
    <property type="entry name" value="TELOMERASE RNA COMPONENT INTERACTING RNASE"/>
    <property type="match status" value="1"/>
</dbReference>
<name>A0ABM0K2A6_APLCA</name>
<feature type="compositionally biased region" description="Polar residues" evidence="1">
    <location>
        <begin position="223"/>
        <end position="236"/>
    </location>
</feature>
<feature type="compositionally biased region" description="Basic and acidic residues" evidence="1">
    <location>
        <begin position="171"/>
        <end position="220"/>
    </location>
</feature>
<feature type="compositionally biased region" description="Basic and acidic residues" evidence="1">
    <location>
        <begin position="10"/>
        <end position="24"/>
    </location>
</feature>
<dbReference type="Proteomes" id="UP000694888">
    <property type="component" value="Unplaced"/>
</dbReference>
<dbReference type="RefSeq" id="XP_005107057.1">
    <property type="nucleotide sequence ID" value="XM_005107000.3"/>
</dbReference>
<feature type="compositionally biased region" description="Polar residues" evidence="1">
    <location>
        <begin position="25"/>
        <end position="35"/>
    </location>
</feature>
<accession>A0ABM0K2A6</accession>
<dbReference type="InterPro" id="IPR038838">
    <property type="entry name" value="TRIR"/>
</dbReference>
<evidence type="ECO:0000313" key="2">
    <source>
        <dbReference type="Proteomes" id="UP000694888"/>
    </source>
</evidence>
<proteinExistence type="predicted"/>
<organism evidence="2 3">
    <name type="scientific">Aplysia californica</name>
    <name type="common">California sea hare</name>
    <dbReference type="NCBI Taxonomy" id="6500"/>
    <lineage>
        <taxon>Eukaryota</taxon>
        <taxon>Metazoa</taxon>
        <taxon>Spiralia</taxon>
        <taxon>Lophotrochozoa</taxon>
        <taxon>Mollusca</taxon>
        <taxon>Gastropoda</taxon>
        <taxon>Heterobranchia</taxon>
        <taxon>Euthyneura</taxon>
        <taxon>Tectipleura</taxon>
        <taxon>Aplysiida</taxon>
        <taxon>Aplysioidea</taxon>
        <taxon>Aplysiidae</taxon>
        <taxon>Aplysia</taxon>
    </lineage>
</organism>
<gene>
    <name evidence="3" type="primary">LOC101856602</name>
</gene>
<feature type="compositionally biased region" description="Basic residues" evidence="1">
    <location>
        <begin position="61"/>
        <end position="74"/>
    </location>
</feature>
<sequence length="379" mass="43156">MADNRNNFYADRDDRWAPRNEWSSHDNQQFESNRYQGYGEDCESEGGRPYQQERNYDNRPDRHRPRRRRSRSRSRSRERDRGNFSSSGRSRDRGNERDRRRYRDEDNRIREFSGDADRSESGFYNSSNDTGGGMYGGSSSRSTSGSSNYDEGGMYGGGTGNRSGSNVGYSRNDDGRRSERHDSGPRHNRDSEHDDDNGGNKRINGRDWKDKLTSIREAHFNRSKQPPSVAQNQFRNDGSFMEMFKLKMQQSSQGEDQSNVTPNSLVLASKSIPFSPELSLPPLTTTPTEEVTASSSTATESEDVDGTPIQKPIRMPVSMGKRRLAKPLKTGIVLKKPQKSEEAEGSQEKLDAWARYLQEVQKYKSAKCLDEDASRPLVK</sequence>
<dbReference type="GeneID" id="101856602"/>
<keyword evidence="2" id="KW-1185">Reference proteome</keyword>
<feature type="compositionally biased region" description="Low complexity" evidence="1">
    <location>
        <begin position="275"/>
        <end position="299"/>
    </location>
</feature>
<reference evidence="3" key="1">
    <citation type="submission" date="2025-08" db="UniProtKB">
        <authorList>
            <consortium name="RefSeq"/>
        </authorList>
    </citation>
    <scope>IDENTIFICATION</scope>
</reference>
<feature type="region of interest" description="Disordered" evidence="1">
    <location>
        <begin position="1"/>
        <end position="322"/>
    </location>
</feature>
<feature type="compositionally biased region" description="Polar residues" evidence="1">
    <location>
        <begin position="248"/>
        <end position="266"/>
    </location>
</feature>
<feature type="compositionally biased region" description="Basic and acidic residues" evidence="1">
    <location>
        <begin position="89"/>
        <end position="120"/>
    </location>
</feature>
<dbReference type="PANTHER" id="PTHR34753">
    <property type="entry name" value="TELOMERASE RNA COMPONENT INTERACTING RNASE"/>
    <property type="match status" value="1"/>
</dbReference>
<protein>
    <submittedName>
        <fullName evidence="3">Pre-mRNA-splicing factor CWC25</fullName>
    </submittedName>
</protein>
<evidence type="ECO:0000313" key="3">
    <source>
        <dbReference type="RefSeq" id="XP_005107057.1"/>
    </source>
</evidence>
<feature type="compositionally biased region" description="Low complexity" evidence="1">
    <location>
        <begin position="137"/>
        <end position="152"/>
    </location>
</feature>